<gene>
    <name evidence="3" type="ORF">MtrDRAFT_AC148775g37v2</name>
</gene>
<feature type="transmembrane region" description="Helical" evidence="1">
    <location>
        <begin position="282"/>
        <end position="303"/>
    </location>
</feature>
<protein>
    <submittedName>
        <fullName evidence="3">Alpha/beta hydrolase fold</fullName>
    </submittedName>
</protein>
<dbReference type="PANTHER" id="PTHR42886">
    <property type="entry name" value="RE40534P-RELATED"/>
    <property type="match status" value="1"/>
</dbReference>
<dbReference type="GO" id="GO:0016787">
    <property type="term" value="F:hydrolase activity"/>
    <property type="evidence" value="ECO:0007669"/>
    <property type="project" value="UniProtKB-KW"/>
</dbReference>
<dbReference type="SUPFAM" id="SSF53474">
    <property type="entry name" value="alpha/beta-Hydrolases"/>
    <property type="match status" value="1"/>
</dbReference>
<dbReference type="EMBL" id="AC148775">
    <property type="protein sequence ID" value="ABN05757.1"/>
    <property type="molecule type" value="Genomic_DNA"/>
</dbReference>
<dbReference type="PANTHER" id="PTHR42886:SF86">
    <property type="entry name" value="ALPHA_BETA FOLD HYDROLASE"/>
    <property type="match status" value="1"/>
</dbReference>
<name>A2Q1E0_MEDTR</name>
<dbReference type="Gene3D" id="3.40.50.1820">
    <property type="entry name" value="alpha/beta hydrolase"/>
    <property type="match status" value="1"/>
</dbReference>
<dbReference type="InterPro" id="IPR022742">
    <property type="entry name" value="Hydrolase_4"/>
</dbReference>
<evidence type="ECO:0000259" key="2">
    <source>
        <dbReference type="Pfam" id="PF12146"/>
    </source>
</evidence>
<organism evidence="3">
    <name type="scientific">Medicago truncatula</name>
    <name type="common">Barrel medic</name>
    <name type="synonym">Medicago tribuloides</name>
    <dbReference type="NCBI Taxonomy" id="3880"/>
    <lineage>
        <taxon>Eukaryota</taxon>
        <taxon>Viridiplantae</taxon>
        <taxon>Streptophyta</taxon>
        <taxon>Embryophyta</taxon>
        <taxon>Tracheophyta</taxon>
        <taxon>Spermatophyta</taxon>
        <taxon>Magnoliopsida</taxon>
        <taxon>eudicotyledons</taxon>
        <taxon>Gunneridae</taxon>
        <taxon>Pentapetalae</taxon>
        <taxon>rosids</taxon>
        <taxon>fabids</taxon>
        <taxon>Fabales</taxon>
        <taxon>Fabaceae</taxon>
        <taxon>Papilionoideae</taxon>
        <taxon>50 kb inversion clade</taxon>
        <taxon>NPAAA clade</taxon>
        <taxon>Hologalegina</taxon>
        <taxon>IRL clade</taxon>
        <taxon>Trifolieae</taxon>
        <taxon>Medicago</taxon>
    </lineage>
</organism>
<evidence type="ECO:0000313" key="3">
    <source>
        <dbReference type="EMBL" id="ABN05757.1"/>
    </source>
</evidence>
<keyword evidence="1" id="KW-0812">Transmembrane</keyword>
<keyword evidence="3" id="KW-0378">Hydrolase</keyword>
<keyword evidence="1" id="KW-0472">Membrane</keyword>
<accession>A2Q1E0</accession>
<evidence type="ECO:0000256" key="1">
    <source>
        <dbReference type="SAM" id="Phobius"/>
    </source>
</evidence>
<dbReference type="Pfam" id="PF12146">
    <property type="entry name" value="Hydrolase_4"/>
    <property type="match status" value="1"/>
</dbReference>
<dbReference type="AlphaFoldDB" id="A2Q1E0"/>
<reference evidence="3" key="1">
    <citation type="submission" date="2004-05" db="EMBL/GenBank/DDBJ databases">
        <authorList>
            <person name="Town C.D."/>
        </authorList>
    </citation>
    <scope>NUCLEOTIDE SEQUENCE</scope>
</reference>
<feature type="domain" description="Serine aminopeptidase S33" evidence="2">
    <location>
        <begin position="48"/>
        <end position="158"/>
    </location>
</feature>
<sequence length="308" mass="35419">MKLENKSEVKKMSLAAQNPSVEHHQRIIILNKNGEKLVGILHETGTTNDIVILCHGVQCSKDTELIVNLAVALEKAQISSFRFDFSGCGESKGTYTRDNFWEEVDDLRAVAQHFRESNRVIRAIVGHSKGGDIVLLYASKYHDVKTVVNVSGRFDLNRHIGEGLGIDYLERNRKEGFLDKKKSSECFDYCVTEKSLMDCLGTNMHDECLKIDKYCRVLTVHGSCDELNPIQDAYEFNKIIPNHKLHIIERANHMYDNHQDELTSVVISFIKETIDHNKLMKVVMFSSCIVLFFFCFLFLFVCFRDWRV</sequence>
<keyword evidence="1" id="KW-1133">Transmembrane helix</keyword>
<dbReference type="InterPro" id="IPR029058">
    <property type="entry name" value="AB_hydrolase_fold"/>
</dbReference>
<proteinExistence type="predicted"/>
<reference evidence="3" key="2">
    <citation type="submission" date="2007-03" db="EMBL/GenBank/DDBJ databases">
        <authorList>
            <consortium name="The International Medicago Genome Annotation Group"/>
        </authorList>
    </citation>
    <scope>NUCLEOTIDE SEQUENCE</scope>
</reference>